<accession>A0A1D1YMT9</accession>
<dbReference type="InterPro" id="IPR000406">
    <property type="entry name" value="Rho_GDI"/>
</dbReference>
<feature type="region of interest" description="Disordered" evidence="4">
    <location>
        <begin position="17"/>
        <end position="95"/>
    </location>
</feature>
<dbReference type="Pfam" id="PF02115">
    <property type="entry name" value="Rho_GDI"/>
    <property type="match status" value="1"/>
</dbReference>
<name>A0A1D1YMT9_9ARAE</name>
<organism evidence="5">
    <name type="scientific">Anthurium amnicola</name>
    <dbReference type="NCBI Taxonomy" id="1678845"/>
    <lineage>
        <taxon>Eukaryota</taxon>
        <taxon>Viridiplantae</taxon>
        <taxon>Streptophyta</taxon>
        <taxon>Embryophyta</taxon>
        <taxon>Tracheophyta</taxon>
        <taxon>Spermatophyta</taxon>
        <taxon>Magnoliopsida</taxon>
        <taxon>Liliopsida</taxon>
        <taxon>Araceae</taxon>
        <taxon>Pothoideae</taxon>
        <taxon>Potheae</taxon>
        <taxon>Anthurium</taxon>
    </lineage>
</organism>
<dbReference type="SUPFAM" id="SSF81296">
    <property type="entry name" value="E set domains"/>
    <property type="match status" value="1"/>
</dbReference>
<dbReference type="PRINTS" id="PR00492">
    <property type="entry name" value="RHOGDI"/>
</dbReference>
<comment type="similarity">
    <text evidence="2">Belongs to the Rho GDI family.</text>
</comment>
<dbReference type="InterPro" id="IPR024792">
    <property type="entry name" value="RhoGDI_dom_sf"/>
</dbReference>
<dbReference type="GO" id="GO:0005829">
    <property type="term" value="C:cytosol"/>
    <property type="evidence" value="ECO:0007669"/>
    <property type="project" value="TreeGrafter"/>
</dbReference>
<dbReference type="FunFam" id="2.70.50.30:FF:000002">
    <property type="entry name" value="Rho GDP-dissociation inhibitor 1"/>
    <property type="match status" value="1"/>
</dbReference>
<evidence type="ECO:0000256" key="1">
    <source>
        <dbReference type="ARBA" id="ARBA00004496"/>
    </source>
</evidence>
<comment type="subcellular location">
    <subcellularLocation>
        <location evidence="1">Cytoplasm</location>
    </subcellularLocation>
</comment>
<evidence type="ECO:0000256" key="3">
    <source>
        <dbReference type="ARBA" id="ARBA00022490"/>
    </source>
</evidence>
<protein>
    <submittedName>
        <fullName evidence="5">Rho GDP-dissociation inhibitor 1</fullName>
    </submittedName>
</protein>
<reference evidence="5" key="1">
    <citation type="submission" date="2015-07" db="EMBL/GenBank/DDBJ databases">
        <title>Transcriptome Assembly of Anthurium amnicola.</title>
        <authorList>
            <person name="Suzuki J."/>
        </authorList>
    </citation>
    <scope>NUCLEOTIDE SEQUENCE</scope>
</reference>
<dbReference type="PANTHER" id="PTHR10980">
    <property type="entry name" value="RHO GDP-DISSOCIATION INHIBITOR"/>
    <property type="match status" value="1"/>
</dbReference>
<feature type="compositionally biased region" description="Basic and acidic residues" evidence="4">
    <location>
        <begin position="48"/>
        <end position="57"/>
    </location>
</feature>
<dbReference type="Gene3D" id="2.70.50.30">
    <property type="entry name" value="Coagulation Factor XIII, subunit A, domain 1"/>
    <property type="match status" value="1"/>
</dbReference>
<dbReference type="PANTHER" id="PTHR10980:SF3">
    <property type="entry name" value="LD16419P"/>
    <property type="match status" value="1"/>
</dbReference>
<proteinExistence type="inferred from homology"/>
<dbReference type="GO" id="GO:0005094">
    <property type="term" value="F:Rho GDP-dissociation inhibitor activity"/>
    <property type="evidence" value="ECO:0007669"/>
    <property type="project" value="InterPro"/>
</dbReference>
<dbReference type="AlphaFoldDB" id="A0A1D1YMT9"/>
<sequence length="271" mass="30129">MSLALGAHLCCSEEMGFEDNRDASEKSGTASAPPRGGRGGAGDTEETMDGKVGRHGEEDEEEGNFGRQVSEASLYTTEEDEEQEGGKGSKMLDLGPQVTLRQQLEKDKEDESLRRWKEQLLGGVDMDSIGENLEPEVQILSLSIISPGRPDIILAIPGVPSSKGSWFTLKEGCHYRLKFFFLVRINIVSGLRYNNTVWKAGVRVDKTKEMLGTFSPQLEPCVFELPEETTPSGIFARGSYSARSRFVDDDGKCYLEINYTFEIRKEWLPNS</sequence>
<dbReference type="InterPro" id="IPR014756">
    <property type="entry name" value="Ig_E-set"/>
</dbReference>
<evidence type="ECO:0000313" key="5">
    <source>
        <dbReference type="EMBL" id="JAT55954.1"/>
    </source>
</evidence>
<keyword evidence="3" id="KW-0963">Cytoplasm</keyword>
<evidence type="ECO:0000256" key="2">
    <source>
        <dbReference type="ARBA" id="ARBA00009758"/>
    </source>
</evidence>
<dbReference type="EMBL" id="GDJX01011982">
    <property type="protein sequence ID" value="JAT55954.1"/>
    <property type="molecule type" value="Transcribed_RNA"/>
</dbReference>
<gene>
    <name evidence="5" type="primary">GDI1_6</name>
    <name evidence="5" type="ORF">g.39386</name>
</gene>
<dbReference type="GO" id="GO:0007266">
    <property type="term" value="P:Rho protein signal transduction"/>
    <property type="evidence" value="ECO:0007669"/>
    <property type="project" value="InterPro"/>
</dbReference>
<dbReference type="GO" id="GO:0016020">
    <property type="term" value="C:membrane"/>
    <property type="evidence" value="ECO:0007669"/>
    <property type="project" value="TreeGrafter"/>
</dbReference>
<evidence type="ECO:0000256" key="4">
    <source>
        <dbReference type="SAM" id="MobiDB-lite"/>
    </source>
</evidence>